<gene>
    <name evidence="2" type="ORF">Tco_1058012</name>
</gene>
<dbReference type="PANTHER" id="PTHR42881">
    <property type="entry name" value="PROLYL ENDOPEPTIDASE"/>
    <property type="match status" value="1"/>
</dbReference>
<dbReference type="Pfam" id="PF02897">
    <property type="entry name" value="Peptidase_S9_N"/>
    <property type="match status" value="1"/>
</dbReference>
<dbReference type="SUPFAM" id="SSF50993">
    <property type="entry name" value="Peptidase/esterase 'gauge' domain"/>
    <property type="match status" value="1"/>
</dbReference>
<accession>A0ABQ5H8M6</accession>
<dbReference type="InterPro" id="IPR023302">
    <property type="entry name" value="Pept_S9A_N"/>
</dbReference>
<organism evidence="2 3">
    <name type="scientific">Tanacetum coccineum</name>
    <dbReference type="NCBI Taxonomy" id="301880"/>
    <lineage>
        <taxon>Eukaryota</taxon>
        <taxon>Viridiplantae</taxon>
        <taxon>Streptophyta</taxon>
        <taxon>Embryophyta</taxon>
        <taxon>Tracheophyta</taxon>
        <taxon>Spermatophyta</taxon>
        <taxon>Magnoliopsida</taxon>
        <taxon>eudicotyledons</taxon>
        <taxon>Gunneridae</taxon>
        <taxon>Pentapetalae</taxon>
        <taxon>asterids</taxon>
        <taxon>campanulids</taxon>
        <taxon>Asterales</taxon>
        <taxon>Asteraceae</taxon>
        <taxon>Asteroideae</taxon>
        <taxon>Anthemideae</taxon>
        <taxon>Anthemidinae</taxon>
        <taxon>Tanacetum</taxon>
    </lineage>
</organism>
<comment type="caution">
    <text evidence="2">The sequence shown here is derived from an EMBL/GenBank/DDBJ whole genome shotgun (WGS) entry which is preliminary data.</text>
</comment>
<proteinExistence type="predicted"/>
<dbReference type="PANTHER" id="PTHR42881:SF2">
    <property type="entry name" value="PROLYL ENDOPEPTIDASE"/>
    <property type="match status" value="1"/>
</dbReference>
<protein>
    <submittedName>
        <fullName evidence="2">Prolyl endopeptidase-like protein</fullName>
    </submittedName>
</protein>
<reference evidence="2" key="2">
    <citation type="submission" date="2022-01" db="EMBL/GenBank/DDBJ databases">
        <authorList>
            <person name="Yamashiro T."/>
            <person name="Shiraishi A."/>
            <person name="Satake H."/>
            <person name="Nakayama K."/>
        </authorList>
    </citation>
    <scope>NUCLEOTIDE SEQUENCE</scope>
</reference>
<feature type="domain" description="Peptidase S9A N-terminal" evidence="1">
    <location>
        <begin position="94"/>
        <end position="167"/>
    </location>
</feature>
<evidence type="ECO:0000313" key="3">
    <source>
        <dbReference type="Proteomes" id="UP001151760"/>
    </source>
</evidence>
<keyword evidence="3" id="KW-1185">Reference proteome</keyword>
<reference evidence="2" key="1">
    <citation type="journal article" date="2022" name="Int. J. Mol. Sci.">
        <title>Draft Genome of Tanacetum Coccineum: Genomic Comparison of Closely Related Tanacetum-Family Plants.</title>
        <authorList>
            <person name="Yamashiro T."/>
            <person name="Shiraishi A."/>
            <person name="Nakayama K."/>
            <person name="Satake H."/>
        </authorList>
    </citation>
    <scope>NUCLEOTIDE SEQUENCE</scope>
</reference>
<dbReference type="InterPro" id="IPR029058">
    <property type="entry name" value="AB_hydrolase_fold"/>
</dbReference>
<dbReference type="Proteomes" id="UP001151760">
    <property type="component" value="Unassembled WGS sequence"/>
</dbReference>
<evidence type="ECO:0000313" key="2">
    <source>
        <dbReference type="EMBL" id="GJT83670.1"/>
    </source>
</evidence>
<sequence length="184" mass="21926">MELKERIEQAKEKSDKDGMFTSECEFRDEMLAIRRYFVTIHGEMVLPKNYNSLNFAGGTDHLSVHPWFLYKGSCYYTTKVDGFDLIESLQNGRLEDPESEEVKEFVKKQVELTEFVLKKCEMRERLHDKLIKSYEYPNFGASFREAEKYFYFHNSRLQPQKVMYMQLREGLDKGFSTVKDLLDY</sequence>
<evidence type="ECO:0000259" key="1">
    <source>
        <dbReference type="Pfam" id="PF02897"/>
    </source>
</evidence>
<dbReference type="InterPro" id="IPR051167">
    <property type="entry name" value="Prolyl_oligopep/macrocyclase"/>
</dbReference>
<dbReference type="Gene3D" id="3.40.50.1820">
    <property type="entry name" value="alpha/beta hydrolase"/>
    <property type="match status" value="1"/>
</dbReference>
<name>A0ABQ5H8M6_9ASTR</name>
<dbReference type="EMBL" id="BQNB010019283">
    <property type="protein sequence ID" value="GJT83670.1"/>
    <property type="molecule type" value="Genomic_DNA"/>
</dbReference>